<organism evidence="1 2">
    <name type="scientific">Clavispora lusitaniae</name>
    <name type="common">Candida lusitaniae</name>
    <dbReference type="NCBI Taxonomy" id="36911"/>
    <lineage>
        <taxon>Eukaryota</taxon>
        <taxon>Fungi</taxon>
        <taxon>Dikarya</taxon>
        <taxon>Ascomycota</taxon>
        <taxon>Saccharomycotina</taxon>
        <taxon>Pichiomycetes</taxon>
        <taxon>Metschnikowiaceae</taxon>
        <taxon>Clavispora</taxon>
    </lineage>
</organism>
<dbReference type="Proteomes" id="UP000326582">
    <property type="component" value="Chromosome 1"/>
</dbReference>
<gene>
    <name evidence="1" type="ORF">EJF14_10603</name>
</gene>
<accession>A0ACD0WEL0</accession>
<reference evidence="2" key="1">
    <citation type="journal article" date="2019" name="MBio">
        <title>Comparative genomics for the elucidation of multidrug resistance (MDR) in Candida lusitaniae.</title>
        <authorList>
            <person name="Kannan A."/>
            <person name="Asner S.A."/>
            <person name="Trachsel E."/>
            <person name="Kelly S."/>
            <person name="Parker J."/>
            <person name="Sanglard D."/>
        </authorList>
    </citation>
    <scope>NUCLEOTIDE SEQUENCE [LARGE SCALE GENOMIC DNA]</scope>
    <source>
        <strain evidence="2">P1</strain>
    </source>
</reference>
<evidence type="ECO:0000313" key="2">
    <source>
        <dbReference type="Proteomes" id="UP000326582"/>
    </source>
</evidence>
<evidence type="ECO:0000313" key="1">
    <source>
        <dbReference type="EMBL" id="QFZ25507.1"/>
    </source>
</evidence>
<sequence>MDLAEEIVGEKIELAVLHFRSGNYAKCLSLYNEVVQTLSAYSASEVVKVRTHYQLSPKPILGTLVHPKLASVLDQRAATYEKLDDVENALKDAQKIVSADPLNCKGYLRTGKLYLKQKKTVDAYKIYQRGVYVIDRAREKHQVEVATKLFQQLKDQYKKLNRHLKDLRKDEKTPTESSPGPQVAKAARLSSASVQRRLDDMLPLKRAHSSANSSASQSLPQQTVADPRKKTKKTLDIFQLPPEIVESIFAYLPIRTVLRCHLVCKNWYHGLTSLPRLYKGQFVLKHRITAPEYFQGLRLMKKISHCSFSKSIDSLRVWSTFNSTHLRRIVDSIIQDPQIKLKRLALVNRDFSIEYFLGRLDKNNWSFDNLTTITHLKLGINSSIIYPTILLLAFPNLVSLEVVIIDRVLRKTNKQFLPYNVDNLNRMAQTGDKIESQTSLESLSLINHPELTREMSQIPPSQNSFSVKAPFLNIAYPNLTKLTVVNFDFKNTEAQFGGFLSHCTGLQELYLENNETLSVKCLFMILRSYSPSFVLKKLTIREKSQDLPYSLAELDEDVLTCLFDLEHLDVYGSCLSNRGLLKLLRIANRSWNLRSLNIGNSSRLCFPQDKFLSSQDVVTFAQIFQIIPSLTSLYLNELDLDNMSMRKLHQDLVAISGYENCRLKKIDLSFCHNINGVGLMNLVNASYSQTPNTSTLMLDELVLYGLDINKETLHLLKMRDIVKSIVADPFRTKWRQYGINSYVQET</sequence>
<keyword evidence="2" id="KW-1185">Reference proteome</keyword>
<protein>
    <submittedName>
        <fullName evidence="1">Uncharacterized protein</fullName>
    </submittedName>
</protein>
<proteinExistence type="predicted"/>
<name>A0ACD0WEL0_CLALS</name>
<dbReference type="EMBL" id="CP038484">
    <property type="protein sequence ID" value="QFZ25507.1"/>
    <property type="molecule type" value="Genomic_DNA"/>
</dbReference>